<keyword evidence="1" id="KW-0808">Transferase</keyword>
<keyword evidence="1" id="KW-0418">Kinase</keyword>
<name>A0A2S6FWT1_9CLOT</name>
<protein>
    <submittedName>
        <fullName evidence="1">Putative Ser/Thr protein kinase</fullName>
    </submittedName>
</protein>
<dbReference type="SUPFAM" id="SSF56112">
    <property type="entry name" value="Protein kinase-like (PK-like)"/>
    <property type="match status" value="1"/>
</dbReference>
<organism evidence="1 2">
    <name type="scientific">Clostridium algidicarnis DSM 15099</name>
    <dbReference type="NCBI Taxonomy" id="1121295"/>
    <lineage>
        <taxon>Bacteria</taxon>
        <taxon>Bacillati</taxon>
        <taxon>Bacillota</taxon>
        <taxon>Clostridia</taxon>
        <taxon>Eubacteriales</taxon>
        <taxon>Clostridiaceae</taxon>
        <taxon>Clostridium</taxon>
    </lineage>
</organism>
<comment type="caution">
    <text evidence="1">The sequence shown here is derived from an EMBL/GenBank/DDBJ whole genome shotgun (WGS) entry which is preliminary data.</text>
</comment>
<dbReference type="STRING" id="37659.GCA_000703125_00200"/>
<reference evidence="1 2" key="1">
    <citation type="submission" date="2018-02" db="EMBL/GenBank/DDBJ databases">
        <title>Genomic Encyclopedia of Archaeal and Bacterial Type Strains, Phase II (KMG-II): from individual species to whole genera.</title>
        <authorList>
            <person name="Goeker M."/>
        </authorList>
    </citation>
    <scope>NUCLEOTIDE SEQUENCE [LARGE SCALE GENOMIC DNA]</scope>
    <source>
        <strain evidence="1 2">DSM 15099</strain>
    </source>
</reference>
<gene>
    <name evidence="1" type="ORF">BD821_11160</name>
</gene>
<dbReference type="AlphaFoldDB" id="A0A2S6FWT1"/>
<dbReference type="GO" id="GO:0016301">
    <property type="term" value="F:kinase activity"/>
    <property type="evidence" value="ECO:0007669"/>
    <property type="project" value="UniProtKB-KW"/>
</dbReference>
<dbReference type="EMBL" id="PTIS01000011">
    <property type="protein sequence ID" value="PPK48000.1"/>
    <property type="molecule type" value="Genomic_DNA"/>
</dbReference>
<evidence type="ECO:0000313" key="2">
    <source>
        <dbReference type="Proteomes" id="UP000239863"/>
    </source>
</evidence>
<dbReference type="OrthoDB" id="1916806at2"/>
<sequence>MHKNKESIVNPYYNFDINLLDCKFLGKGHNGIVYLLPDGNVIKICFNIKSFIGEYLILQRVNGNKYFPRIYEIGENYMIREYVEGDVLPKYIRKHGFNDELGKKIIELLKEFKILKFTKIDLRCKDIFVQPNGDLKVIDPKKFYTKDRDFPRHLSKGMYKLKILDSFLEVLKKEDPTLFDDWTPKIMNYIKELKY</sequence>
<dbReference type="InterPro" id="IPR011009">
    <property type="entry name" value="Kinase-like_dom_sf"/>
</dbReference>
<accession>A0A2S6FWT1</accession>
<dbReference type="RefSeq" id="WP_104410135.1">
    <property type="nucleotide sequence ID" value="NZ_PTIS01000011.1"/>
</dbReference>
<evidence type="ECO:0000313" key="1">
    <source>
        <dbReference type="EMBL" id="PPK48000.1"/>
    </source>
</evidence>
<proteinExistence type="predicted"/>
<dbReference type="Proteomes" id="UP000239863">
    <property type="component" value="Unassembled WGS sequence"/>
</dbReference>